<evidence type="ECO:0000259" key="3">
    <source>
        <dbReference type="PROSITE" id="PS50948"/>
    </source>
</evidence>
<dbReference type="Pfam" id="PF00024">
    <property type="entry name" value="PAN_1"/>
    <property type="match status" value="4"/>
</dbReference>
<evidence type="ECO:0000313" key="4">
    <source>
        <dbReference type="EMBL" id="CDJ57062.1"/>
    </source>
</evidence>
<reference evidence="4" key="2">
    <citation type="submission" date="2013-10" db="EMBL/GenBank/DDBJ databases">
        <authorList>
            <person name="Aslett M."/>
        </authorList>
    </citation>
    <scope>NUCLEOTIDE SEQUENCE [LARGE SCALE GENOMIC DNA]</scope>
    <source>
        <strain evidence="4">Weybridge</strain>
    </source>
</reference>
<dbReference type="SMART" id="SM00223">
    <property type="entry name" value="APPLE"/>
    <property type="match status" value="9"/>
</dbReference>
<keyword evidence="2" id="KW-1015">Disulfide bond</keyword>
<dbReference type="GeneID" id="25336912"/>
<keyword evidence="1" id="KW-0677">Repeat</keyword>
<dbReference type="RefSeq" id="XP_013333712.1">
    <property type="nucleotide sequence ID" value="XM_013478258.1"/>
</dbReference>
<dbReference type="OrthoDB" id="9448935at2759"/>
<name>U6LYQ2_EIMMA</name>
<dbReference type="Gene3D" id="3.50.4.10">
    <property type="entry name" value="Hepatocyte Growth Factor"/>
    <property type="match status" value="8"/>
</dbReference>
<dbReference type="SUPFAM" id="SSF57414">
    <property type="entry name" value="Hairpin loop containing domain-like"/>
    <property type="match status" value="5"/>
</dbReference>
<evidence type="ECO:0000256" key="1">
    <source>
        <dbReference type="ARBA" id="ARBA00022737"/>
    </source>
</evidence>
<reference evidence="4" key="1">
    <citation type="submission" date="2013-10" db="EMBL/GenBank/DDBJ databases">
        <title>Genomic analysis of the causative agents of coccidiosis in chickens.</title>
        <authorList>
            <person name="Reid A.J."/>
            <person name="Blake D."/>
            <person name="Billington K."/>
            <person name="Browne H."/>
            <person name="Dunn M."/>
            <person name="Hung S."/>
            <person name="Kawahara F."/>
            <person name="Miranda-Saavedra D."/>
            <person name="Mourier T."/>
            <person name="Nagra H."/>
            <person name="Otto T.D."/>
            <person name="Rawlings N."/>
            <person name="Sanchez A."/>
            <person name="Sanders M."/>
            <person name="Subramaniam C."/>
            <person name="Tay Y."/>
            <person name="Dear P."/>
            <person name="Doerig C."/>
            <person name="Gruber A."/>
            <person name="Parkinson J."/>
            <person name="Shirley M."/>
            <person name="Wan K.L."/>
            <person name="Berriman M."/>
            <person name="Tomley F."/>
            <person name="Pain A."/>
        </authorList>
    </citation>
    <scope>NUCLEOTIDE SEQUENCE [LARGE SCALE GENOMIC DNA]</scope>
    <source>
        <strain evidence="4">Weybridge</strain>
    </source>
</reference>
<feature type="domain" description="Apple" evidence="3">
    <location>
        <begin position="561"/>
        <end position="636"/>
    </location>
</feature>
<dbReference type="VEuPathDB" id="ToxoDB:EMWEY_00029260"/>
<dbReference type="AlphaFoldDB" id="U6LYQ2"/>
<dbReference type="InterPro" id="IPR000177">
    <property type="entry name" value="Apple"/>
</dbReference>
<feature type="domain" description="Apple" evidence="3">
    <location>
        <begin position="419"/>
        <end position="488"/>
    </location>
</feature>
<dbReference type="Pfam" id="PF14295">
    <property type="entry name" value="PAN_4"/>
    <property type="match status" value="5"/>
</dbReference>
<dbReference type="SMART" id="SM00473">
    <property type="entry name" value="PAN_AP"/>
    <property type="match status" value="4"/>
</dbReference>
<dbReference type="CDD" id="cd01100">
    <property type="entry name" value="APPLE_Factor_XI_like"/>
    <property type="match status" value="4"/>
</dbReference>
<dbReference type="PROSITE" id="PS50948">
    <property type="entry name" value="PAN"/>
    <property type="match status" value="5"/>
</dbReference>
<evidence type="ECO:0000256" key="2">
    <source>
        <dbReference type="ARBA" id="ARBA00023157"/>
    </source>
</evidence>
<gene>
    <name evidence="4" type="ORF">EMWEY_00029260</name>
</gene>
<organism evidence="4 5">
    <name type="scientific">Eimeria maxima</name>
    <name type="common">Coccidian parasite</name>
    <dbReference type="NCBI Taxonomy" id="5804"/>
    <lineage>
        <taxon>Eukaryota</taxon>
        <taxon>Sar</taxon>
        <taxon>Alveolata</taxon>
        <taxon>Apicomplexa</taxon>
        <taxon>Conoidasida</taxon>
        <taxon>Coccidia</taxon>
        <taxon>Eucoccidiorida</taxon>
        <taxon>Eimeriorina</taxon>
        <taxon>Eimeriidae</taxon>
        <taxon>Eimeria</taxon>
    </lineage>
</organism>
<keyword evidence="5" id="KW-1185">Reference proteome</keyword>
<feature type="domain" description="Apple" evidence="3">
    <location>
        <begin position="333"/>
        <end position="404"/>
    </location>
</feature>
<feature type="domain" description="Apple" evidence="3">
    <location>
        <begin position="706"/>
        <end position="782"/>
    </location>
</feature>
<dbReference type="GO" id="GO:0006508">
    <property type="term" value="P:proteolysis"/>
    <property type="evidence" value="ECO:0007669"/>
    <property type="project" value="InterPro"/>
</dbReference>
<feature type="domain" description="Apple" evidence="3">
    <location>
        <begin position="491"/>
        <end position="557"/>
    </location>
</feature>
<accession>U6LYQ2</accession>
<dbReference type="Proteomes" id="UP000030763">
    <property type="component" value="Unassembled WGS sequence"/>
</dbReference>
<evidence type="ECO:0000313" key="5">
    <source>
        <dbReference type="Proteomes" id="UP000030763"/>
    </source>
</evidence>
<dbReference type="GO" id="GO:0005576">
    <property type="term" value="C:extracellular region"/>
    <property type="evidence" value="ECO:0007669"/>
    <property type="project" value="InterPro"/>
</dbReference>
<dbReference type="InterPro" id="IPR003609">
    <property type="entry name" value="Pan_app"/>
</dbReference>
<protein>
    <recommendedName>
        <fullName evidence="3">Apple domain-containing protein</fullName>
    </recommendedName>
</protein>
<proteinExistence type="predicted"/>
<sequence>MRHLQRVAALAGLGVAVWPKESSAWLAPSRRHNGSATGNFDAPISMLESQWGSPYTEIEVLKSADALDFVFSRVLGDTDADLLPAIEYEEMAKQEGGLSPEDKEAFACNLTGYTMNGDTGLYQTVRGLEVDTDCQQMCGQVQGCILATFDGSNCKMYSSVGTIEEGRGSIVIQGCDNSCYRRGQRHKGEGISLGKALNPHVCQAICRGKEDCIGFSWERSTLECTSYTKEDDYTPSRGYVSGPRDLCTLNTKPANYAGNISLANYSGNANNDVETANVASEELCRRMCLLSPTCNWVTYNTADYKCYQKSAKGVIVKAKEGDRTSSRLADSSCYLKDVKYTADPYTTNQKEYLQECVHACSVDNRCNRWTYNTQNKNCQLFDGEGPYTSDYNALNTWSGPSSGCAAEPIYLTQPDAPACSIRGVRYGGFPINSVVSNNANECQSACDSATGCEAFSYDFIGKVCYFYIAINAQTKIPNYNFISGPRQCAGCQEGAVEYSGAIKEIASGVETPEECQLICQATAHCSRYTFRGNRCSLFNSQATSEPSPMAISGPRYCTGACDLNGYFAPMKDYGYMQQRETETKEECRALCKKDPKCSNFTHWEDKRCYLKDDESLRHVGVPKESASTGFLSCGSCLAEGVGIKVDNTNLLWRLEAYNGEECRWRCDIMSSCARFVYNVLTRECTLLKGDATKTNSSELISGPSRCTVDNSCYINNRIIEGGEKIKSAETNTAEACQELCIRNAKCTHFSYNNNNNNGQCTLLAGKLTTREEEGIISGPKKCFALKSLCNENSITYEGGEINNSAVDTVEECQKVCELKSKIKEIKEDTNAVSGPRRC</sequence>
<dbReference type="EMBL" id="HG719210">
    <property type="protein sequence ID" value="CDJ57062.1"/>
    <property type="molecule type" value="Genomic_DNA"/>
</dbReference>
<dbReference type="OMA" id="PTCGLEV"/>